<dbReference type="EMBL" id="VANS01000002">
    <property type="protein sequence ID" value="TMM52892.1"/>
    <property type="molecule type" value="Genomic_DNA"/>
</dbReference>
<dbReference type="GO" id="GO:0000166">
    <property type="term" value="F:nucleotide binding"/>
    <property type="evidence" value="ECO:0007669"/>
    <property type="project" value="UniProtKB-KW"/>
</dbReference>
<dbReference type="SUPFAM" id="SSF56300">
    <property type="entry name" value="Metallo-dependent phosphatases"/>
    <property type="match status" value="1"/>
</dbReference>
<evidence type="ECO:0000313" key="7">
    <source>
        <dbReference type="Proteomes" id="UP000309550"/>
    </source>
</evidence>
<dbReference type="InterPro" id="IPR004843">
    <property type="entry name" value="Calcineurin-like_PHP"/>
</dbReference>
<proteinExistence type="inferred from homology"/>
<evidence type="ECO:0000259" key="5">
    <source>
        <dbReference type="Pfam" id="PF02872"/>
    </source>
</evidence>
<dbReference type="GO" id="GO:0009166">
    <property type="term" value="P:nucleotide catabolic process"/>
    <property type="evidence" value="ECO:0007669"/>
    <property type="project" value="InterPro"/>
</dbReference>
<dbReference type="GO" id="GO:0016787">
    <property type="term" value="F:hydrolase activity"/>
    <property type="evidence" value="ECO:0007669"/>
    <property type="project" value="UniProtKB-KW"/>
</dbReference>
<feature type="region of interest" description="Disordered" evidence="3">
    <location>
        <begin position="256"/>
        <end position="277"/>
    </location>
</feature>
<dbReference type="InterPro" id="IPR006179">
    <property type="entry name" value="5_nucleotidase/apyrase"/>
</dbReference>
<dbReference type="PANTHER" id="PTHR11575:SF6">
    <property type="entry name" value="2',3'-CYCLIC-NUCLEOTIDE 2'-PHOSPHODIESTERASE_3'-NUCLEOTIDASE"/>
    <property type="match status" value="1"/>
</dbReference>
<dbReference type="Pfam" id="PF00149">
    <property type="entry name" value="Metallophos"/>
    <property type="match status" value="1"/>
</dbReference>
<sequence>MPNSQSRTGTVGGRLRLLATTDIHMALLGHDYVTDRALATGGLARLAPLIATARAEAHDEGAACVLFDNGDLLQGTPLGDHLSATPTDPPNPVSACLNHLGYDAIGLGNHDFDHGLPYLAQMMQHLRMPAISTNLACRDLPRLQAGVIVTRDMARTTAPGAPPLRIGVLSVLPPQTTQWNRHHIGEKAATRPPIEALATAVPALRADGADLVMVLAHLGIGGPASGPGSENAAEAIAALDGVDAVIAGHTHRRFPGPDHLGVAGADPSNGTLNGTPAAMPGAFGRDLAVIDLDLVHEGGRWRARAHKTQLRPSPRDGPQDADLVGVLTPAHSATRQALAAPIGSLKATMHSYFARARPGPITALIAQAKMAVLRDAVAGGPDADLPVLASADAALSGGHAGPDHFIHLRGGAVAQRDIAGLCPYPNYVWAVRATGAQVINWLEHAARFFAHLRAGDPDQPLTDPTVPGFRFDTLYGLDYTIDPTRPHDRISGVSYQGRPVRPGQTFLVATTQFRAAGGGGYHVFDDDALMIRGQTTLRDALVAYLRTPDCAAVRGAPPWRFKPGLGVQAVLHTHPDAITHLADIADLAPTPLGKTEDGFLRLRLSL</sequence>
<reference evidence="6 7" key="1">
    <citation type="submission" date="2019-05" db="EMBL/GenBank/DDBJ databases">
        <title>Sulfitobacter sabulilitoris sp. nov., isolated from a marine sand.</title>
        <authorList>
            <person name="Yoon J.-H."/>
        </authorList>
    </citation>
    <scope>NUCLEOTIDE SEQUENCE [LARGE SCALE GENOMIC DNA]</scope>
    <source>
        <strain evidence="6 7">HSMS-29</strain>
    </source>
</reference>
<dbReference type="OrthoDB" id="9803927at2"/>
<dbReference type="SUPFAM" id="SSF55816">
    <property type="entry name" value="5'-nucleotidase (syn. UDP-sugar hydrolase), C-terminal domain"/>
    <property type="match status" value="1"/>
</dbReference>
<evidence type="ECO:0000313" key="6">
    <source>
        <dbReference type="EMBL" id="TMM52892.1"/>
    </source>
</evidence>
<protein>
    <submittedName>
        <fullName evidence="6">Bifunctional metallophosphatase/5'-nucleotidase</fullName>
    </submittedName>
</protein>
<keyword evidence="2" id="KW-0378">Hydrolase</keyword>
<comment type="similarity">
    <text evidence="2">Belongs to the 5'-nucleotidase family.</text>
</comment>
<accession>A0A5S3PFP7</accession>
<dbReference type="Proteomes" id="UP000309550">
    <property type="component" value="Unassembled WGS sequence"/>
</dbReference>
<dbReference type="PANTHER" id="PTHR11575">
    <property type="entry name" value="5'-NUCLEOTIDASE-RELATED"/>
    <property type="match status" value="1"/>
</dbReference>
<keyword evidence="7" id="KW-1185">Reference proteome</keyword>
<dbReference type="PRINTS" id="PR01607">
    <property type="entry name" value="APYRASEFAMLY"/>
</dbReference>
<keyword evidence="1" id="KW-0732">Signal</keyword>
<dbReference type="InterPro" id="IPR008334">
    <property type="entry name" value="5'-Nucleotdase_C"/>
</dbReference>
<evidence type="ECO:0000259" key="4">
    <source>
        <dbReference type="Pfam" id="PF00149"/>
    </source>
</evidence>
<feature type="domain" description="5'-Nucleotidase C-terminal" evidence="5">
    <location>
        <begin position="355"/>
        <end position="525"/>
    </location>
</feature>
<feature type="domain" description="Calcineurin-like phosphoesterase" evidence="4">
    <location>
        <begin position="15"/>
        <end position="252"/>
    </location>
</feature>
<dbReference type="GO" id="GO:0030288">
    <property type="term" value="C:outer membrane-bounded periplasmic space"/>
    <property type="evidence" value="ECO:0007669"/>
    <property type="project" value="TreeGrafter"/>
</dbReference>
<dbReference type="Pfam" id="PF02872">
    <property type="entry name" value="5_nucleotid_C"/>
    <property type="match status" value="1"/>
</dbReference>
<dbReference type="Gene3D" id="3.90.780.10">
    <property type="entry name" value="5'-Nucleotidase, C-terminal domain"/>
    <property type="match status" value="1"/>
</dbReference>
<evidence type="ECO:0000256" key="2">
    <source>
        <dbReference type="RuleBase" id="RU362119"/>
    </source>
</evidence>
<gene>
    <name evidence="6" type="ORF">FDT80_11625</name>
</gene>
<comment type="caution">
    <text evidence="6">The sequence shown here is derived from an EMBL/GenBank/DDBJ whole genome shotgun (WGS) entry which is preliminary data.</text>
</comment>
<dbReference type="InterPro" id="IPR036907">
    <property type="entry name" value="5'-Nucleotdase_C_sf"/>
</dbReference>
<evidence type="ECO:0000256" key="1">
    <source>
        <dbReference type="ARBA" id="ARBA00022729"/>
    </source>
</evidence>
<keyword evidence="2" id="KW-0547">Nucleotide-binding</keyword>
<dbReference type="RefSeq" id="WP_138662434.1">
    <property type="nucleotide sequence ID" value="NZ_VANS01000002.1"/>
</dbReference>
<evidence type="ECO:0000256" key="3">
    <source>
        <dbReference type="SAM" id="MobiDB-lite"/>
    </source>
</evidence>
<name>A0A5S3PFP7_9RHOB</name>
<dbReference type="InterPro" id="IPR029052">
    <property type="entry name" value="Metallo-depent_PP-like"/>
</dbReference>
<dbReference type="Gene3D" id="3.60.21.10">
    <property type="match status" value="1"/>
</dbReference>
<organism evidence="6 7">
    <name type="scientific">Sulfitobacter sabulilitoris</name>
    <dbReference type="NCBI Taxonomy" id="2562655"/>
    <lineage>
        <taxon>Bacteria</taxon>
        <taxon>Pseudomonadati</taxon>
        <taxon>Pseudomonadota</taxon>
        <taxon>Alphaproteobacteria</taxon>
        <taxon>Rhodobacterales</taxon>
        <taxon>Roseobacteraceae</taxon>
        <taxon>Sulfitobacter</taxon>
    </lineage>
</organism>
<dbReference type="AlphaFoldDB" id="A0A5S3PFP7"/>